<dbReference type="CDD" id="cd00130">
    <property type="entry name" value="PAS"/>
    <property type="match status" value="1"/>
</dbReference>
<dbReference type="PROSITE" id="PS50109">
    <property type="entry name" value="HIS_KIN"/>
    <property type="match status" value="1"/>
</dbReference>
<dbReference type="Gene3D" id="3.30.450.40">
    <property type="match status" value="1"/>
</dbReference>
<proteinExistence type="predicted"/>
<keyword evidence="3" id="KW-0597">Phosphoprotein</keyword>
<dbReference type="Proteomes" id="UP000265882">
    <property type="component" value="Unassembled WGS sequence"/>
</dbReference>
<dbReference type="PANTHER" id="PTHR43065">
    <property type="entry name" value="SENSOR HISTIDINE KINASE"/>
    <property type="match status" value="1"/>
</dbReference>
<dbReference type="NCBIfam" id="TIGR00229">
    <property type="entry name" value="sensory_box"/>
    <property type="match status" value="1"/>
</dbReference>
<dbReference type="InterPro" id="IPR035965">
    <property type="entry name" value="PAS-like_dom_sf"/>
</dbReference>
<evidence type="ECO:0000256" key="7">
    <source>
        <dbReference type="ARBA" id="ARBA00022840"/>
    </source>
</evidence>
<evidence type="ECO:0000256" key="5">
    <source>
        <dbReference type="ARBA" id="ARBA00022741"/>
    </source>
</evidence>
<keyword evidence="8" id="KW-0902">Two-component regulatory system</keyword>
<dbReference type="InterPro" id="IPR036890">
    <property type="entry name" value="HATPase_C_sf"/>
</dbReference>
<evidence type="ECO:0000256" key="4">
    <source>
        <dbReference type="ARBA" id="ARBA00022679"/>
    </source>
</evidence>
<dbReference type="PANTHER" id="PTHR43065:SF10">
    <property type="entry name" value="PEROXIDE STRESS-ACTIVATED HISTIDINE KINASE MAK3"/>
    <property type="match status" value="1"/>
</dbReference>
<evidence type="ECO:0000256" key="2">
    <source>
        <dbReference type="ARBA" id="ARBA00012438"/>
    </source>
</evidence>
<dbReference type="SMART" id="SM00091">
    <property type="entry name" value="PAS"/>
    <property type="match status" value="1"/>
</dbReference>
<dbReference type="SMART" id="SM00387">
    <property type="entry name" value="HATPase_c"/>
    <property type="match status" value="1"/>
</dbReference>
<keyword evidence="6" id="KW-0418">Kinase</keyword>
<dbReference type="EC" id="2.7.13.3" evidence="2"/>
<dbReference type="GO" id="GO:0005524">
    <property type="term" value="F:ATP binding"/>
    <property type="evidence" value="ECO:0007669"/>
    <property type="project" value="UniProtKB-KW"/>
</dbReference>
<evidence type="ECO:0000256" key="8">
    <source>
        <dbReference type="ARBA" id="ARBA00023012"/>
    </source>
</evidence>
<gene>
    <name evidence="11" type="ORF">C4520_05315</name>
</gene>
<dbReference type="Gene3D" id="1.10.287.130">
    <property type="match status" value="1"/>
</dbReference>
<dbReference type="Gene3D" id="3.30.565.10">
    <property type="entry name" value="Histidine kinase-like ATPase, C-terminal domain"/>
    <property type="match status" value="1"/>
</dbReference>
<dbReference type="SUPFAM" id="SSF55874">
    <property type="entry name" value="ATPase domain of HSP90 chaperone/DNA topoisomerase II/histidine kinase"/>
    <property type="match status" value="1"/>
</dbReference>
<keyword evidence="5" id="KW-0547">Nucleotide-binding</keyword>
<dbReference type="Gene3D" id="3.30.450.20">
    <property type="entry name" value="PAS domain"/>
    <property type="match status" value="1"/>
</dbReference>
<dbReference type="InterPro" id="IPR000014">
    <property type="entry name" value="PAS"/>
</dbReference>
<name>A0A3A4P7J0_ABYX5</name>
<dbReference type="InterPro" id="IPR029016">
    <property type="entry name" value="GAF-like_dom_sf"/>
</dbReference>
<evidence type="ECO:0000259" key="9">
    <source>
        <dbReference type="PROSITE" id="PS50109"/>
    </source>
</evidence>
<evidence type="ECO:0000313" key="11">
    <source>
        <dbReference type="EMBL" id="RJP23861.1"/>
    </source>
</evidence>
<dbReference type="EMBL" id="QZKU01000042">
    <property type="protein sequence ID" value="RJP23861.1"/>
    <property type="molecule type" value="Genomic_DNA"/>
</dbReference>
<evidence type="ECO:0000313" key="12">
    <source>
        <dbReference type="Proteomes" id="UP000265882"/>
    </source>
</evidence>
<feature type="domain" description="PAS" evidence="10">
    <location>
        <begin position="152"/>
        <end position="223"/>
    </location>
</feature>
<accession>A0A3A4P7J0</accession>
<evidence type="ECO:0000259" key="10">
    <source>
        <dbReference type="PROSITE" id="PS50112"/>
    </source>
</evidence>
<dbReference type="Pfam" id="PF13426">
    <property type="entry name" value="PAS_9"/>
    <property type="match status" value="1"/>
</dbReference>
<comment type="caution">
    <text evidence="11">The sequence shown here is derived from an EMBL/GenBank/DDBJ whole genome shotgun (WGS) entry which is preliminary data.</text>
</comment>
<sequence>MASPKVGTNELARLLSKQQESVVRQTVTDIFAVSSLRKKIAGSLSSERFSELAEDIYVSLIPALSSQKRPATPSFRLKKARKKYLKDLSPHEVQQLQLILFQHAQAAVLKELLRQPAKLHRLSSILTRNIHHLLLQSSVAGEKRQSREISRAENKYSRLLKMASDAIVLVEYESGMFVEVNEAACRLTGYTETELKQTGLNSLVSVFDLNLMIEKINDAVEQGAVRFDNLSIFSKKRNPIPVDVSATAVLIDGKKYILAIIRDIKERKKIEFEIQQKALRLQLINEVARAISSADLAIEAVLTSILKSIARVIKVEAGSILKLEDSQLIFLAALGEKAECVKPFRLKLGQGIAGWVAEHEKAVIVRDVHKDERYYPQVEQATGFVSKSILAAPMKIGNEIVGVIELINKVGGAFTKKDLELMEVISSFAAVSLRHATLFHECTATQLRLSQLRSPITASRLAGVVAREMKDPLGIVKNYIRILDEKTASAESKGELAVLSEEVDRIANITDQLLNFSEAYFEEPRDTPINLLIENTIASARDKLQAAGIKTKLELEQTLPEVVVIPNQMNMVFSNLVRLAMAEMPHGGTLAVCTRRDDPFLCVEFSNSAAQHSPAEANELFLPSGVAKGLVPKGLGLYMVHNIIQSYGGDIKVVNTGDGGSVFSVSIPLNPPSFLQEASL</sequence>
<dbReference type="SUPFAM" id="SSF47384">
    <property type="entry name" value="Homodimeric domain of signal transducing histidine kinase"/>
    <property type="match status" value="1"/>
</dbReference>
<evidence type="ECO:0000256" key="3">
    <source>
        <dbReference type="ARBA" id="ARBA00022553"/>
    </source>
</evidence>
<dbReference type="InterPro" id="IPR003661">
    <property type="entry name" value="HisK_dim/P_dom"/>
</dbReference>
<dbReference type="InterPro" id="IPR003594">
    <property type="entry name" value="HATPase_dom"/>
</dbReference>
<keyword evidence="4" id="KW-0808">Transferase</keyword>
<dbReference type="Pfam" id="PF01590">
    <property type="entry name" value="GAF"/>
    <property type="match status" value="1"/>
</dbReference>
<reference evidence="11 12" key="1">
    <citation type="journal article" date="2017" name="ISME J.">
        <title>Energy and carbon metabolisms in a deep terrestrial subsurface fluid microbial community.</title>
        <authorList>
            <person name="Momper L."/>
            <person name="Jungbluth S.P."/>
            <person name="Lee M.D."/>
            <person name="Amend J.P."/>
        </authorList>
    </citation>
    <scope>NUCLEOTIDE SEQUENCE [LARGE SCALE GENOMIC DNA]</scope>
    <source>
        <strain evidence="11">SURF_5</strain>
    </source>
</reference>
<comment type="catalytic activity">
    <reaction evidence="1">
        <text>ATP + protein L-histidine = ADP + protein N-phospho-L-histidine.</text>
        <dbReference type="EC" id="2.7.13.3"/>
    </reaction>
</comment>
<dbReference type="InterPro" id="IPR003018">
    <property type="entry name" value="GAF"/>
</dbReference>
<dbReference type="AlphaFoldDB" id="A0A3A4P7J0"/>
<dbReference type="GO" id="GO:0000155">
    <property type="term" value="F:phosphorelay sensor kinase activity"/>
    <property type="evidence" value="ECO:0007669"/>
    <property type="project" value="InterPro"/>
</dbReference>
<dbReference type="Pfam" id="PF02518">
    <property type="entry name" value="HATPase_c"/>
    <property type="match status" value="1"/>
</dbReference>
<dbReference type="SMART" id="SM00065">
    <property type="entry name" value="GAF"/>
    <property type="match status" value="1"/>
</dbReference>
<keyword evidence="7" id="KW-0067">ATP-binding</keyword>
<dbReference type="PROSITE" id="PS50112">
    <property type="entry name" value="PAS"/>
    <property type="match status" value="1"/>
</dbReference>
<dbReference type="SUPFAM" id="SSF55781">
    <property type="entry name" value="GAF domain-like"/>
    <property type="match status" value="1"/>
</dbReference>
<evidence type="ECO:0000256" key="1">
    <source>
        <dbReference type="ARBA" id="ARBA00000085"/>
    </source>
</evidence>
<organism evidence="11 12">
    <name type="scientific">Abyssobacteria bacterium (strain SURF_5)</name>
    <dbReference type="NCBI Taxonomy" id="2093360"/>
    <lineage>
        <taxon>Bacteria</taxon>
        <taxon>Pseudomonadati</taxon>
        <taxon>Candidatus Hydrogenedentota</taxon>
        <taxon>Candidatus Abyssobacteria</taxon>
    </lineage>
</organism>
<evidence type="ECO:0000256" key="6">
    <source>
        <dbReference type="ARBA" id="ARBA00022777"/>
    </source>
</evidence>
<dbReference type="SUPFAM" id="SSF55785">
    <property type="entry name" value="PYP-like sensor domain (PAS domain)"/>
    <property type="match status" value="1"/>
</dbReference>
<dbReference type="InterPro" id="IPR036097">
    <property type="entry name" value="HisK_dim/P_sf"/>
</dbReference>
<dbReference type="InterPro" id="IPR005467">
    <property type="entry name" value="His_kinase_dom"/>
</dbReference>
<feature type="domain" description="Histidine kinase" evidence="9">
    <location>
        <begin position="464"/>
        <end position="671"/>
    </location>
</feature>
<protein>
    <recommendedName>
        <fullName evidence="2">histidine kinase</fullName>
        <ecNumber evidence="2">2.7.13.3</ecNumber>
    </recommendedName>
</protein>
<dbReference type="CDD" id="cd00082">
    <property type="entry name" value="HisKA"/>
    <property type="match status" value="1"/>
</dbReference>